<protein>
    <recommendedName>
        <fullName evidence="2">Condensation domain-containing protein</fullName>
    </recommendedName>
</protein>
<dbReference type="Proteomes" id="UP000641514">
    <property type="component" value="Unassembled WGS sequence"/>
</dbReference>
<dbReference type="EMBL" id="BMJH01000002">
    <property type="protein sequence ID" value="GGC66643.1"/>
    <property type="molecule type" value="Genomic_DNA"/>
</dbReference>
<dbReference type="PANTHER" id="PTHR45527">
    <property type="entry name" value="NONRIBOSOMAL PEPTIDE SYNTHETASE"/>
    <property type="match status" value="1"/>
</dbReference>
<reference evidence="3" key="1">
    <citation type="journal article" date="2014" name="Int. J. Syst. Evol. Microbiol.">
        <title>Complete genome sequence of Corynebacterium casei LMG S-19264T (=DSM 44701T), isolated from a smear-ripened cheese.</title>
        <authorList>
            <consortium name="US DOE Joint Genome Institute (JGI-PGF)"/>
            <person name="Walter F."/>
            <person name="Albersmeier A."/>
            <person name="Kalinowski J."/>
            <person name="Ruckert C."/>
        </authorList>
    </citation>
    <scope>NUCLEOTIDE SEQUENCE</scope>
    <source>
        <strain evidence="3">CGMCC 1.15478</strain>
    </source>
</reference>
<organism evidence="3 4">
    <name type="scientific">Hoyosella rhizosphaerae</name>
    <dbReference type="NCBI Taxonomy" id="1755582"/>
    <lineage>
        <taxon>Bacteria</taxon>
        <taxon>Bacillati</taxon>
        <taxon>Actinomycetota</taxon>
        <taxon>Actinomycetes</taxon>
        <taxon>Mycobacteriales</taxon>
        <taxon>Hoyosellaceae</taxon>
        <taxon>Hoyosella</taxon>
    </lineage>
</organism>
<sequence length="580" mass="63053">MNDAPRDKKSADQQSKTAADRGPMRVHGDKRAARVPLSLAEQRLWLINRFDPTNPVHNIPVSVELIGALNIGALGRALSDVLTRHEMLRTLFPASADGPYQVSVPAAEVTADATPVKIGITEDPLDAIERFVEAGFDLTREIPFRVRVFELGPDEYILTIVVHHIAVDRTSMKQLIGDLLHAYESRCADRAPCWTELTVQYSDYALWQREILGEEADPTSVTAQEIAFWRAELAGAADVLDLPLDHPRPEFQSLHGKPVDFYLSASTHASVRALAESQGVSVFSVMQSVLTILLSKLCGTDDVIIGTTVDTRVNDSLAPIVGMFGNTIALRNRMVDTESFADLLARVHERSTDAFTNAETPFERLLDVLAVKRSTSHHPVFQVSLSVHPDNEYSVTIDDLDIAIGTLEVKSADCDLEFVLTETVDADGAGAGIACSLVYAVDLFDESTVVGIVQRFQTLLNALVADTDTPICDINVLTERERGLLLPQRSILHRSLDRALRVGSPRPHSALPSGRRSDSSIGSVVGEVSTRVATTKAAAGDLALALLSYAAGKMDSSSAQNLADSVMPDAKRHKVREITA</sequence>
<feature type="domain" description="Condensation" evidence="2">
    <location>
        <begin position="34"/>
        <end position="485"/>
    </location>
</feature>
<evidence type="ECO:0000313" key="4">
    <source>
        <dbReference type="Proteomes" id="UP000641514"/>
    </source>
</evidence>
<feature type="compositionally biased region" description="Basic and acidic residues" evidence="1">
    <location>
        <begin position="1"/>
        <end position="11"/>
    </location>
</feature>
<dbReference type="AlphaFoldDB" id="A0A916UD43"/>
<name>A0A916UD43_9ACTN</name>
<feature type="region of interest" description="Disordered" evidence="1">
    <location>
        <begin position="503"/>
        <end position="522"/>
    </location>
</feature>
<gene>
    <name evidence="3" type="ORF">GCM10011410_19090</name>
</gene>
<dbReference type="CDD" id="cd19540">
    <property type="entry name" value="LCL_NRPS-like"/>
    <property type="match status" value="1"/>
</dbReference>
<dbReference type="GO" id="GO:0003824">
    <property type="term" value="F:catalytic activity"/>
    <property type="evidence" value="ECO:0007669"/>
    <property type="project" value="InterPro"/>
</dbReference>
<dbReference type="InterPro" id="IPR023213">
    <property type="entry name" value="CAT-like_dom_sf"/>
</dbReference>
<dbReference type="Gene3D" id="3.30.559.10">
    <property type="entry name" value="Chloramphenicol acetyltransferase-like domain"/>
    <property type="match status" value="1"/>
</dbReference>
<proteinExistence type="predicted"/>
<dbReference type="GO" id="GO:0008610">
    <property type="term" value="P:lipid biosynthetic process"/>
    <property type="evidence" value="ECO:0007669"/>
    <property type="project" value="UniProtKB-ARBA"/>
</dbReference>
<dbReference type="InterPro" id="IPR001242">
    <property type="entry name" value="Condensation_dom"/>
</dbReference>
<evidence type="ECO:0000313" key="3">
    <source>
        <dbReference type="EMBL" id="GGC66643.1"/>
    </source>
</evidence>
<dbReference type="GO" id="GO:0043041">
    <property type="term" value="P:amino acid activation for nonribosomal peptide biosynthetic process"/>
    <property type="evidence" value="ECO:0007669"/>
    <property type="project" value="TreeGrafter"/>
</dbReference>
<dbReference type="PANTHER" id="PTHR45527:SF1">
    <property type="entry name" value="FATTY ACID SYNTHASE"/>
    <property type="match status" value="1"/>
</dbReference>
<dbReference type="SUPFAM" id="SSF52777">
    <property type="entry name" value="CoA-dependent acyltransferases"/>
    <property type="match status" value="2"/>
</dbReference>
<comment type="caution">
    <text evidence="3">The sequence shown here is derived from an EMBL/GenBank/DDBJ whole genome shotgun (WGS) entry which is preliminary data.</text>
</comment>
<dbReference type="Pfam" id="PF00668">
    <property type="entry name" value="Condensation"/>
    <property type="match status" value="1"/>
</dbReference>
<evidence type="ECO:0000256" key="1">
    <source>
        <dbReference type="SAM" id="MobiDB-lite"/>
    </source>
</evidence>
<evidence type="ECO:0000259" key="2">
    <source>
        <dbReference type="Pfam" id="PF00668"/>
    </source>
</evidence>
<dbReference type="GO" id="GO:0044550">
    <property type="term" value="P:secondary metabolite biosynthetic process"/>
    <property type="evidence" value="ECO:0007669"/>
    <property type="project" value="TreeGrafter"/>
</dbReference>
<dbReference type="GO" id="GO:0031177">
    <property type="term" value="F:phosphopantetheine binding"/>
    <property type="evidence" value="ECO:0007669"/>
    <property type="project" value="TreeGrafter"/>
</dbReference>
<accession>A0A916UD43</accession>
<feature type="compositionally biased region" description="Basic and acidic residues" evidence="1">
    <location>
        <begin position="18"/>
        <end position="32"/>
    </location>
</feature>
<dbReference type="GO" id="GO:0005829">
    <property type="term" value="C:cytosol"/>
    <property type="evidence" value="ECO:0007669"/>
    <property type="project" value="TreeGrafter"/>
</dbReference>
<reference evidence="3" key="2">
    <citation type="submission" date="2020-09" db="EMBL/GenBank/DDBJ databases">
        <authorList>
            <person name="Sun Q."/>
            <person name="Zhou Y."/>
        </authorList>
    </citation>
    <scope>NUCLEOTIDE SEQUENCE</scope>
    <source>
        <strain evidence="3">CGMCC 1.15478</strain>
    </source>
</reference>
<feature type="region of interest" description="Disordered" evidence="1">
    <location>
        <begin position="1"/>
        <end position="32"/>
    </location>
</feature>
<dbReference type="Gene3D" id="3.30.559.30">
    <property type="entry name" value="Nonribosomal peptide synthetase, condensation domain"/>
    <property type="match status" value="1"/>
</dbReference>
<keyword evidence="4" id="KW-1185">Reference proteome</keyword>
<dbReference type="RefSeq" id="WP_188673707.1">
    <property type="nucleotide sequence ID" value="NZ_BMJH01000002.1"/>
</dbReference>